<evidence type="ECO:0000313" key="2">
    <source>
        <dbReference type="Proteomes" id="UP000238479"/>
    </source>
</evidence>
<protein>
    <submittedName>
        <fullName evidence="1">Uncharacterized protein</fullName>
    </submittedName>
</protein>
<dbReference type="AlphaFoldDB" id="A0A2P6PVH8"/>
<keyword evidence="2" id="KW-1185">Reference proteome</keyword>
<reference evidence="1 2" key="1">
    <citation type="journal article" date="2018" name="Nat. Genet.">
        <title>The Rosa genome provides new insights in the design of modern roses.</title>
        <authorList>
            <person name="Bendahmane M."/>
        </authorList>
    </citation>
    <scope>NUCLEOTIDE SEQUENCE [LARGE SCALE GENOMIC DNA]</scope>
    <source>
        <strain evidence="2">cv. Old Blush</strain>
    </source>
</reference>
<accession>A0A2P6PVH8</accession>
<dbReference type="Gramene" id="PRQ25932">
    <property type="protein sequence ID" value="PRQ25932"/>
    <property type="gene ID" value="RchiOBHm_Chr6g0289051"/>
</dbReference>
<dbReference type="EMBL" id="PDCK01000044">
    <property type="protein sequence ID" value="PRQ25932.1"/>
    <property type="molecule type" value="Genomic_DNA"/>
</dbReference>
<organism evidence="1 2">
    <name type="scientific">Rosa chinensis</name>
    <name type="common">China rose</name>
    <dbReference type="NCBI Taxonomy" id="74649"/>
    <lineage>
        <taxon>Eukaryota</taxon>
        <taxon>Viridiplantae</taxon>
        <taxon>Streptophyta</taxon>
        <taxon>Embryophyta</taxon>
        <taxon>Tracheophyta</taxon>
        <taxon>Spermatophyta</taxon>
        <taxon>Magnoliopsida</taxon>
        <taxon>eudicotyledons</taxon>
        <taxon>Gunneridae</taxon>
        <taxon>Pentapetalae</taxon>
        <taxon>rosids</taxon>
        <taxon>fabids</taxon>
        <taxon>Rosales</taxon>
        <taxon>Rosaceae</taxon>
        <taxon>Rosoideae</taxon>
        <taxon>Rosoideae incertae sedis</taxon>
        <taxon>Rosa</taxon>
    </lineage>
</organism>
<evidence type="ECO:0000313" key="1">
    <source>
        <dbReference type="EMBL" id="PRQ25932.1"/>
    </source>
</evidence>
<name>A0A2P6PVH8_ROSCH</name>
<comment type="caution">
    <text evidence="1">The sequence shown here is derived from an EMBL/GenBank/DDBJ whole genome shotgun (WGS) entry which is preliminary data.</text>
</comment>
<dbReference type="Proteomes" id="UP000238479">
    <property type="component" value="Chromosome 6"/>
</dbReference>
<proteinExistence type="predicted"/>
<sequence>MNLCVGNGMSVAIVENRSICEVENTNKHSTPRETTTEIQAQEHKFKMVQQNFCLRPPGRKTIFHYIYNGYNQKE</sequence>
<gene>
    <name evidence="1" type="ORF">RchiOBHm_Chr6g0289051</name>
</gene>